<protein>
    <submittedName>
        <fullName evidence="2">Aminoglycoside phosphotransferase</fullName>
    </submittedName>
</protein>
<keyword evidence="3" id="KW-1185">Reference proteome</keyword>
<dbReference type="Gene3D" id="3.30.200.20">
    <property type="entry name" value="Phosphorylase Kinase, domain 1"/>
    <property type="match status" value="1"/>
</dbReference>
<dbReference type="PANTHER" id="PTHR47829:SF1">
    <property type="entry name" value="HAD FAMILY PHOSPHATASE"/>
    <property type="match status" value="1"/>
</dbReference>
<proteinExistence type="predicted"/>
<dbReference type="Pfam" id="PF01636">
    <property type="entry name" value="APH"/>
    <property type="match status" value="1"/>
</dbReference>
<dbReference type="SUPFAM" id="SSF56112">
    <property type="entry name" value="Protein kinase-like (PK-like)"/>
    <property type="match status" value="1"/>
</dbReference>
<dbReference type="KEGG" id="jte:ASJ30_00490"/>
<dbReference type="InterPro" id="IPR011009">
    <property type="entry name" value="Kinase-like_dom_sf"/>
</dbReference>
<evidence type="ECO:0000259" key="1">
    <source>
        <dbReference type="Pfam" id="PF01636"/>
    </source>
</evidence>
<gene>
    <name evidence="2" type="ORF">ASJ30_00490</name>
</gene>
<dbReference type="GO" id="GO:0016740">
    <property type="term" value="F:transferase activity"/>
    <property type="evidence" value="ECO:0007669"/>
    <property type="project" value="UniProtKB-KW"/>
</dbReference>
<name>A0A1L3MCW9_9MICO</name>
<dbReference type="CDD" id="cd05154">
    <property type="entry name" value="ACAD10_11_N-like"/>
    <property type="match status" value="1"/>
</dbReference>
<dbReference type="EMBL" id="CP013290">
    <property type="protein sequence ID" value="APH00193.1"/>
    <property type="molecule type" value="Genomic_DNA"/>
</dbReference>
<feature type="domain" description="Aminoglycoside phosphotransferase" evidence="1">
    <location>
        <begin position="39"/>
        <end position="265"/>
    </location>
</feature>
<dbReference type="Gene3D" id="3.90.1200.10">
    <property type="match status" value="1"/>
</dbReference>
<dbReference type="PANTHER" id="PTHR47829">
    <property type="entry name" value="HYDROLASE, PUTATIVE (AFU_ORTHOLOGUE AFUA_1G12880)-RELATED"/>
    <property type="match status" value="1"/>
</dbReference>
<dbReference type="Proteomes" id="UP000182938">
    <property type="component" value="Chromosome"/>
</dbReference>
<dbReference type="AlphaFoldDB" id="A0A1L3MCW9"/>
<accession>A0A1L3MCW9</accession>
<evidence type="ECO:0000313" key="3">
    <source>
        <dbReference type="Proteomes" id="UP000182938"/>
    </source>
</evidence>
<dbReference type="InterPro" id="IPR052898">
    <property type="entry name" value="ACAD10-like"/>
</dbReference>
<organism evidence="2 3">
    <name type="scientific">Janibacter indicus</name>
    <dbReference type="NCBI Taxonomy" id="857417"/>
    <lineage>
        <taxon>Bacteria</taxon>
        <taxon>Bacillati</taxon>
        <taxon>Actinomycetota</taxon>
        <taxon>Actinomycetes</taxon>
        <taxon>Micrococcales</taxon>
        <taxon>Intrasporangiaceae</taxon>
        <taxon>Janibacter</taxon>
    </lineage>
</organism>
<dbReference type="InterPro" id="IPR002575">
    <property type="entry name" value="Aminoglycoside_PTrfase"/>
</dbReference>
<sequence>MSAGAVREEDAFDVARVNAWLREHGDPEVVRALEGEPQVRQFDSGASNLTYELRWPTRALVLRRPPHGALGGSAHNMHREHDLQAALHPVFPHVPRMVGLCTDPEVLGSDFYVMDKLEGTVLGRDLPDGVTLTPEQATALCEAALATLVELHEVDVTAVPQLAALDRGDGYVHRQVEGWSSRYRAAATDDVPDFEDVMAWLAQHEPADRPHALIHNDFRLDNLVLDAADPTRVVGVLDWELATVGDPLMDLGGALAYWAQADDDATMRSLRLQPTHLPGMLTRAQIVERYCAARGLEVSEREWAFYEVFGLFRLAGIAQQIYARYVSGATTNPRFAAFGPMVTYLDARCRTLIG</sequence>
<dbReference type="RefSeq" id="WP_072623372.1">
    <property type="nucleotide sequence ID" value="NZ_CP013290.1"/>
</dbReference>
<keyword evidence="2" id="KW-0808">Transferase</keyword>
<dbReference type="InterPro" id="IPR041726">
    <property type="entry name" value="ACAD10_11_N"/>
</dbReference>
<reference evidence="2 3" key="1">
    <citation type="submission" date="2015-11" db="EMBL/GenBank/DDBJ databases">
        <authorList>
            <person name="Zhang Y."/>
            <person name="Guo Z."/>
        </authorList>
    </citation>
    <scope>NUCLEOTIDE SEQUENCE [LARGE SCALE GENOMIC DNA]</scope>
    <source>
        <strain evidence="2 3">YFY001</strain>
    </source>
</reference>
<evidence type="ECO:0000313" key="2">
    <source>
        <dbReference type="EMBL" id="APH00193.1"/>
    </source>
</evidence>